<dbReference type="InterPro" id="IPR000531">
    <property type="entry name" value="Beta-barrel_TonB"/>
</dbReference>
<evidence type="ECO:0000313" key="8">
    <source>
        <dbReference type="EMBL" id="GAA0582726.1"/>
    </source>
</evidence>
<keyword evidence="5" id="KW-0732">Signal</keyword>
<keyword evidence="3" id="KW-0998">Cell outer membrane</keyword>
<feature type="signal peptide" evidence="5">
    <location>
        <begin position="1"/>
        <end position="30"/>
    </location>
</feature>
<comment type="subcellular location">
    <subcellularLocation>
        <location evidence="1 4">Cell outer membrane</location>
    </subcellularLocation>
</comment>
<dbReference type="InterPro" id="IPR012910">
    <property type="entry name" value="Plug_dom"/>
</dbReference>
<evidence type="ECO:0000256" key="3">
    <source>
        <dbReference type="ARBA" id="ARBA00023237"/>
    </source>
</evidence>
<gene>
    <name evidence="8" type="ORF">GCM10008942_34580</name>
</gene>
<dbReference type="InterPro" id="IPR037066">
    <property type="entry name" value="Plug_dom_sf"/>
</dbReference>
<evidence type="ECO:0000256" key="4">
    <source>
        <dbReference type="RuleBase" id="RU003357"/>
    </source>
</evidence>
<dbReference type="InterPro" id="IPR010104">
    <property type="entry name" value="TonB_rcpt_bac"/>
</dbReference>
<comment type="caution">
    <text evidence="8">The sequence shown here is derived from an EMBL/GenBank/DDBJ whole genome shotgun (WGS) entry which is preliminary data.</text>
</comment>
<feature type="domain" description="TonB-dependent receptor-like beta-barrel" evidence="6">
    <location>
        <begin position="507"/>
        <end position="969"/>
    </location>
</feature>
<evidence type="ECO:0000256" key="1">
    <source>
        <dbReference type="ARBA" id="ARBA00004442"/>
    </source>
</evidence>
<evidence type="ECO:0000256" key="5">
    <source>
        <dbReference type="SAM" id="SignalP"/>
    </source>
</evidence>
<dbReference type="Gene3D" id="2.40.170.20">
    <property type="entry name" value="TonB-dependent receptor, beta-barrel domain"/>
    <property type="match status" value="1"/>
</dbReference>
<proteinExistence type="inferred from homology"/>
<evidence type="ECO:0000259" key="7">
    <source>
        <dbReference type="Pfam" id="PF07715"/>
    </source>
</evidence>
<evidence type="ECO:0000256" key="2">
    <source>
        <dbReference type="ARBA" id="ARBA00023136"/>
    </source>
</evidence>
<dbReference type="EMBL" id="BAAADD010000009">
    <property type="protein sequence ID" value="GAA0582726.1"/>
    <property type="molecule type" value="Genomic_DNA"/>
</dbReference>
<protein>
    <submittedName>
        <fullName evidence="8">TonB-dependent receptor</fullName>
    </submittedName>
</protein>
<dbReference type="Gene3D" id="2.170.130.10">
    <property type="entry name" value="TonB-dependent receptor, plug domain"/>
    <property type="match status" value="1"/>
</dbReference>
<dbReference type="Pfam" id="PF07715">
    <property type="entry name" value="Plug"/>
    <property type="match status" value="1"/>
</dbReference>
<sequence>MSYESGVRRCLLAGASSLVLLAGSSGAAYAQDGSGETMETVTVTGFKASLEKALDMKRNSLSASDSIMAEDIAKFPDLNVSEALQRIPGVAIQRDGGEGRQISVRGLGPSFTRVRVNGMEAVATLGGADSAGNSSGGATPGGTNRGRSFDFNMFGSELFTNLTVYKSASAHLEEGSLGATIDMHTARPFDFNKFVLSANVAGGYNQLAGSFNPRASVLISDTMMGGRLGVLFSASFAARRLIEDGASTVRWQNDLTQRTADGTAPHLSGCVAGTTSSCATNQRFASVMGKTTGDEYDFVNEGFKPRMPRYDLYHTSMKRYGLSAVVQWAPLDGTEMTLTSLYADHASTREESYLEVTTLSTTGTTAGIGVRQAAVTDYHLDATTNTLDYLKINNAGIRVENRIDHLDTRFMQETLEVKQVFSSALTANLLLGWTESHHRNPVQNTMVMDLLNVQGYSYDFRESSKAPLLGYGNADVTATGTTLCTAAASSCNAWFLSQVRSRPQQAFNSFRNAQGDVSYQALSWLKLTAGFNVKNFGFRTTEYRFSDGSTSTFETVQNLSGTLASASEKAYLGTVGDAVLSTPVSSYVKSVSMPSAGLGLPKGLVTSWLVPDTASAFSALGFDTLPLGTGPAIGNNRTTHENNYSGWFELAWDTLFYGMPFRGDIGGRLVETEQTSTGNSYDAAGNSVQVVVHNNYHDFLPSFNAVFEPTDTFLIRLNLAQVMARPDLGDLTGTSVSVSGANRTMTIGNPHLKPFRASTVDLAYEWYYHKGAMLSLAFFYKKIGTYVQLTSNSASGNASTGYLSYTAPDGELFVLNNAILNAACGAATGCSATSSWTVSKSINTPGGNVQGAEINWQQPFDFLPGRLENFGVLGNVTYVDSSVLNGTDASARRITMLNQSKISYNATLYYDDTVFQARVSAAYRGRYTTRNPGRNNNDIEGTGATFNLDASASYKIDENLTLALDGLNLTNQAQFQYVDSVERMSVNHQTGREVYIGLRYNY</sequence>
<dbReference type="SUPFAM" id="SSF56935">
    <property type="entry name" value="Porins"/>
    <property type="match status" value="1"/>
</dbReference>
<comment type="similarity">
    <text evidence="4">Belongs to the TonB-dependent receptor family.</text>
</comment>
<dbReference type="InterPro" id="IPR036942">
    <property type="entry name" value="Beta-barrel_TonB_sf"/>
</dbReference>
<dbReference type="Pfam" id="PF00593">
    <property type="entry name" value="TonB_dep_Rec_b-barrel"/>
    <property type="match status" value="1"/>
</dbReference>
<dbReference type="Proteomes" id="UP001499951">
    <property type="component" value="Unassembled WGS sequence"/>
</dbReference>
<reference evidence="9" key="1">
    <citation type="journal article" date="2019" name="Int. J. Syst. Evol. Microbiol.">
        <title>The Global Catalogue of Microorganisms (GCM) 10K type strain sequencing project: providing services to taxonomists for standard genome sequencing and annotation.</title>
        <authorList>
            <consortium name="The Broad Institute Genomics Platform"/>
            <consortium name="The Broad Institute Genome Sequencing Center for Infectious Disease"/>
            <person name="Wu L."/>
            <person name="Ma J."/>
        </authorList>
    </citation>
    <scope>NUCLEOTIDE SEQUENCE [LARGE SCALE GENOMIC DNA]</scope>
    <source>
        <strain evidence="9">JCM 15089</strain>
    </source>
</reference>
<dbReference type="PANTHER" id="PTHR40980:SF3">
    <property type="entry name" value="TONB-DEPENDENT RECEPTOR-LIKE BETA-BARREL DOMAIN-CONTAINING PROTEIN"/>
    <property type="match status" value="1"/>
</dbReference>
<evidence type="ECO:0000259" key="6">
    <source>
        <dbReference type="Pfam" id="PF00593"/>
    </source>
</evidence>
<dbReference type="PANTHER" id="PTHR40980">
    <property type="entry name" value="PLUG DOMAIN-CONTAINING PROTEIN"/>
    <property type="match status" value="1"/>
</dbReference>
<dbReference type="RefSeq" id="WP_166935389.1">
    <property type="nucleotide sequence ID" value="NZ_BAAADD010000009.1"/>
</dbReference>
<name>A0ABP3Q8M6_9PROT</name>
<evidence type="ECO:0000313" key="9">
    <source>
        <dbReference type="Proteomes" id="UP001499951"/>
    </source>
</evidence>
<accession>A0ABP3Q8M6</accession>
<keyword evidence="9" id="KW-1185">Reference proteome</keyword>
<keyword evidence="8" id="KW-0675">Receptor</keyword>
<feature type="chain" id="PRO_5047481523" evidence="5">
    <location>
        <begin position="31"/>
        <end position="1002"/>
    </location>
</feature>
<feature type="domain" description="TonB-dependent receptor plug" evidence="7">
    <location>
        <begin position="57"/>
        <end position="179"/>
    </location>
</feature>
<dbReference type="NCBIfam" id="TIGR01782">
    <property type="entry name" value="TonB-Xanth-Caul"/>
    <property type="match status" value="1"/>
</dbReference>
<organism evidence="8 9">
    <name type="scientific">Rhizomicrobium electricum</name>
    <dbReference type="NCBI Taxonomy" id="480070"/>
    <lineage>
        <taxon>Bacteria</taxon>
        <taxon>Pseudomonadati</taxon>
        <taxon>Pseudomonadota</taxon>
        <taxon>Alphaproteobacteria</taxon>
        <taxon>Micropepsales</taxon>
        <taxon>Micropepsaceae</taxon>
        <taxon>Rhizomicrobium</taxon>
    </lineage>
</organism>
<keyword evidence="2 4" id="KW-0472">Membrane</keyword>
<keyword evidence="4" id="KW-0798">TonB box</keyword>